<name>A0ABY4CG88_9BACL</name>
<dbReference type="InterPro" id="IPR007627">
    <property type="entry name" value="RNA_pol_sigma70_r2"/>
</dbReference>
<keyword evidence="4" id="KW-0804">Transcription</keyword>
<dbReference type="InterPro" id="IPR000943">
    <property type="entry name" value="RNA_pol_sigma70"/>
</dbReference>
<proteinExistence type="predicted"/>
<evidence type="ECO:0000256" key="4">
    <source>
        <dbReference type="ARBA" id="ARBA00023163"/>
    </source>
</evidence>
<evidence type="ECO:0000256" key="1">
    <source>
        <dbReference type="ARBA" id="ARBA00023015"/>
    </source>
</evidence>
<keyword evidence="2" id="KW-0731">Sigma factor</keyword>
<dbReference type="InterPro" id="IPR014284">
    <property type="entry name" value="RNA_pol_sigma-70_dom"/>
</dbReference>
<protein>
    <submittedName>
        <fullName evidence="8">FliA/WhiG family RNA polymerase sigma factor</fullName>
    </submittedName>
</protein>
<dbReference type="PANTHER" id="PTHR30385">
    <property type="entry name" value="SIGMA FACTOR F FLAGELLAR"/>
    <property type="match status" value="1"/>
</dbReference>
<dbReference type="CDD" id="cd06171">
    <property type="entry name" value="Sigma70_r4"/>
    <property type="match status" value="1"/>
</dbReference>
<dbReference type="SUPFAM" id="SSF88946">
    <property type="entry name" value="Sigma2 domain of RNA polymerase sigma factors"/>
    <property type="match status" value="1"/>
</dbReference>
<dbReference type="InterPro" id="IPR007630">
    <property type="entry name" value="RNA_pol_sigma70_r4"/>
</dbReference>
<dbReference type="InterPro" id="IPR013324">
    <property type="entry name" value="RNA_pol_sigma_r3/r4-like"/>
</dbReference>
<dbReference type="Gene3D" id="1.10.1740.10">
    <property type="match status" value="1"/>
</dbReference>
<sequence length="255" mass="29660">MDANALQNFWHNWKQQKCMLSMDELFREFRPFVIRIVHALHIQETAVLSREDLISAGFIGLLNAFDRYDTTMAVRFETYAYFRVRGAILDELRKLDPAPRSLRRKLRSIQDAYEIVEKELGRSASDDEIASFLDMTVGELHRTLQESQALQISSLDASVAEDENDVRSDLVSDPDSPNPLEIITRSEAEQALLQVIERLPEKERLVVTLYYYEELTFKEISEILDVTVSRISQLHTKATYRLRGALSRKKKEWFN</sequence>
<dbReference type="Pfam" id="PF04539">
    <property type="entry name" value="Sigma70_r3"/>
    <property type="match status" value="1"/>
</dbReference>
<feature type="domain" description="RNA polymerase sigma-70 region 4" evidence="7">
    <location>
        <begin position="196"/>
        <end position="243"/>
    </location>
</feature>
<dbReference type="PIRSF" id="PIRSF000770">
    <property type="entry name" value="RNA_pol_sigma-SigE/K"/>
    <property type="match status" value="1"/>
</dbReference>
<feature type="domain" description="RNA polymerase sigma-70 region 3" evidence="5">
    <location>
        <begin position="105"/>
        <end position="181"/>
    </location>
</feature>
<dbReference type="NCBIfam" id="TIGR02479">
    <property type="entry name" value="FliA_WhiG"/>
    <property type="match status" value="1"/>
</dbReference>
<evidence type="ECO:0000313" key="8">
    <source>
        <dbReference type="EMBL" id="UOF89379.1"/>
    </source>
</evidence>
<dbReference type="InterPro" id="IPR007624">
    <property type="entry name" value="RNA_pol_sigma70_r3"/>
</dbReference>
<evidence type="ECO:0000256" key="2">
    <source>
        <dbReference type="ARBA" id="ARBA00023082"/>
    </source>
</evidence>
<dbReference type="NCBIfam" id="NF005413">
    <property type="entry name" value="PRK06986.1"/>
    <property type="match status" value="1"/>
</dbReference>
<dbReference type="Gene3D" id="1.20.140.160">
    <property type="match status" value="1"/>
</dbReference>
<evidence type="ECO:0000259" key="7">
    <source>
        <dbReference type="Pfam" id="PF04545"/>
    </source>
</evidence>
<dbReference type="EMBL" id="CP089291">
    <property type="protein sequence ID" value="UOF89379.1"/>
    <property type="molecule type" value="Genomic_DNA"/>
</dbReference>
<feature type="domain" description="RNA polymerase sigma-70 region 2" evidence="6">
    <location>
        <begin position="25"/>
        <end position="95"/>
    </location>
</feature>
<evidence type="ECO:0000256" key="3">
    <source>
        <dbReference type="ARBA" id="ARBA00023125"/>
    </source>
</evidence>
<dbReference type="PANTHER" id="PTHR30385:SF7">
    <property type="entry name" value="RNA POLYMERASE SIGMA FACTOR FLIA"/>
    <property type="match status" value="1"/>
</dbReference>
<evidence type="ECO:0000313" key="9">
    <source>
        <dbReference type="Proteomes" id="UP000830167"/>
    </source>
</evidence>
<dbReference type="Pfam" id="PF04545">
    <property type="entry name" value="Sigma70_r4"/>
    <property type="match status" value="1"/>
</dbReference>
<dbReference type="InterPro" id="IPR012845">
    <property type="entry name" value="RNA_pol_sigma_FliA_WhiG"/>
</dbReference>
<gene>
    <name evidence="8" type="ORF">LSG31_15935</name>
</gene>
<dbReference type="Pfam" id="PF04542">
    <property type="entry name" value="Sigma70_r2"/>
    <property type="match status" value="1"/>
</dbReference>
<keyword evidence="3" id="KW-0238">DNA-binding</keyword>
<dbReference type="SUPFAM" id="SSF88659">
    <property type="entry name" value="Sigma3 and sigma4 domains of RNA polymerase sigma factors"/>
    <property type="match status" value="2"/>
</dbReference>
<dbReference type="NCBIfam" id="TIGR02937">
    <property type="entry name" value="sigma70-ECF"/>
    <property type="match status" value="1"/>
</dbReference>
<accession>A0ABY4CG88</accession>
<dbReference type="Proteomes" id="UP000830167">
    <property type="component" value="Chromosome"/>
</dbReference>
<evidence type="ECO:0000259" key="5">
    <source>
        <dbReference type="Pfam" id="PF04539"/>
    </source>
</evidence>
<keyword evidence="9" id="KW-1185">Reference proteome</keyword>
<organism evidence="8 9">
    <name type="scientific">Fodinisporobacter ferrooxydans</name>
    <dbReference type="NCBI Taxonomy" id="2901836"/>
    <lineage>
        <taxon>Bacteria</taxon>
        <taxon>Bacillati</taxon>
        <taxon>Bacillota</taxon>
        <taxon>Bacilli</taxon>
        <taxon>Bacillales</taxon>
        <taxon>Alicyclobacillaceae</taxon>
        <taxon>Fodinisporobacter</taxon>
    </lineage>
</organism>
<dbReference type="RefSeq" id="WP_347436066.1">
    <property type="nucleotide sequence ID" value="NZ_CP089291.1"/>
</dbReference>
<keyword evidence="1" id="KW-0805">Transcription regulation</keyword>
<evidence type="ECO:0000259" key="6">
    <source>
        <dbReference type="Pfam" id="PF04542"/>
    </source>
</evidence>
<reference evidence="8" key="1">
    <citation type="submission" date="2021-12" db="EMBL/GenBank/DDBJ databases">
        <title>Alicyclobacillaceae gen. nov., sp. nov., isolated from chalcocite enrichment system.</title>
        <authorList>
            <person name="Jiang Z."/>
        </authorList>
    </citation>
    <scope>NUCLEOTIDE SEQUENCE</scope>
    <source>
        <strain evidence="8">MYW30-H2</strain>
    </source>
</reference>
<dbReference type="InterPro" id="IPR013325">
    <property type="entry name" value="RNA_pol_sigma_r2"/>
</dbReference>
<dbReference type="PRINTS" id="PR00046">
    <property type="entry name" value="SIGMA70FCT"/>
</dbReference>